<dbReference type="GO" id="GO:0005886">
    <property type="term" value="C:plasma membrane"/>
    <property type="evidence" value="ECO:0007669"/>
    <property type="project" value="UniProtKB-SubCell"/>
</dbReference>
<feature type="transmembrane region" description="Helical" evidence="8">
    <location>
        <begin position="160"/>
        <end position="182"/>
    </location>
</feature>
<dbReference type="Pfam" id="PF01032">
    <property type="entry name" value="FecCD"/>
    <property type="match status" value="1"/>
</dbReference>
<dbReference type="OrthoDB" id="9782305at2"/>
<keyword evidence="7 8" id="KW-0472">Membrane</keyword>
<comment type="subcellular location">
    <subcellularLocation>
        <location evidence="1">Cell membrane</location>
        <topology evidence="1">Multi-pass membrane protein</topology>
    </subcellularLocation>
</comment>
<evidence type="ECO:0000256" key="8">
    <source>
        <dbReference type="SAM" id="Phobius"/>
    </source>
</evidence>
<feature type="transmembrane region" description="Helical" evidence="8">
    <location>
        <begin position="316"/>
        <end position="337"/>
    </location>
</feature>
<accession>A0A4Q2K2B0</accession>
<dbReference type="RefSeq" id="WP_129426035.1">
    <property type="nucleotide sequence ID" value="NZ_SDPW01000001.1"/>
</dbReference>
<keyword evidence="6 8" id="KW-1133">Transmembrane helix</keyword>
<reference evidence="9 10" key="1">
    <citation type="submission" date="2019-01" db="EMBL/GenBank/DDBJ databases">
        <title>Senegalimassilia sp. nov. KGMB04484 isolated human feces.</title>
        <authorList>
            <person name="Han K.-I."/>
            <person name="Kim J.-S."/>
            <person name="Lee K.C."/>
            <person name="Suh M.K."/>
            <person name="Eom M.K."/>
            <person name="Lee J.H."/>
            <person name="Park S.-H."/>
            <person name="Kang S.W."/>
            <person name="Park J.-E."/>
            <person name="Oh B.S."/>
            <person name="Yu S.Y."/>
            <person name="Choi S.-H."/>
            <person name="Lee D.H."/>
            <person name="Yoon H."/>
            <person name="Kim B.-Y."/>
            <person name="Lee J.H."/>
            <person name="Lee J.-S."/>
        </authorList>
    </citation>
    <scope>NUCLEOTIDE SEQUENCE [LARGE SCALE GENOMIC DNA]</scope>
    <source>
        <strain evidence="9 10">KGMB04484</strain>
    </source>
</reference>
<evidence type="ECO:0000256" key="4">
    <source>
        <dbReference type="ARBA" id="ARBA00022475"/>
    </source>
</evidence>
<keyword evidence="10" id="KW-1185">Reference proteome</keyword>
<dbReference type="PANTHER" id="PTHR30472">
    <property type="entry name" value="FERRIC ENTEROBACTIN TRANSPORT SYSTEM PERMEASE PROTEIN"/>
    <property type="match status" value="1"/>
</dbReference>
<keyword evidence="4" id="KW-1003">Cell membrane</keyword>
<feature type="transmembrane region" description="Helical" evidence="8">
    <location>
        <begin position="20"/>
        <end position="41"/>
    </location>
</feature>
<dbReference type="SUPFAM" id="SSF81345">
    <property type="entry name" value="ABC transporter involved in vitamin B12 uptake, BtuC"/>
    <property type="match status" value="1"/>
</dbReference>
<keyword evidence="3" id="KW-0813">Transport</keyword>
<protein>
    <submittedName>
        <fullName evidence="9">Iron ABC transporter permease</fullName>
    </submittedName>
</protein>
<feature type="transmembrane region" description="Helical" evidence="8">
    <location>
        <begin position="109"/>
        <end position="128"/>
    </location>
</feature>
<evidence type="ECO:0000256" key="2">
    <source>
        <dbReference type="ARBA" id="ARBA00007935"/>
    </source>
</evidence>
<dbReference type="FunFam" id="1.10.3470.10:FF:000001">
    <property type="entry name" value="Vitamin B12 ABC transporter permease BtuC"/>
    <property type="match status" value="1"/>
</dbReference>
<gene>
    <name evidence="9" type="ORF">ET524_03865</name>
</gene>
<dbReference type="InterPro" id="IPR000522">
    <property type="entry name" value="ABC_transptr_permease_BtuC"/>
</dbReference>
<evidence type="ECO:0000313" key="9">
    <source>
        <dbReference type="EMBL" id="RXZ53724.1"/>
    </source>
</evidence>
<comment type="caution">
    <text evidence="9">The sequence shown here is derived from an EMBL/GenBank/DDBJ whole genome shotgun (WGS) entry which is preliminary data.</text>
</comment>
<keyword evidence="5 8" id="KW-0812">Transmembrane</keyword>
<feature type="transmembrane region" description="Helical" evidence="8">
    <location>
        <begin position="202"/>
        <end position="221"/>
    </location>
</feature>
<feature type="transmembrane region" description="Helical" evidence="8">
    <location>
        <begin position="76"/>
        <end position="97"/>
    </location>
</feature>
<dbReference type="Proteomes" id="UP000293345">
    <property type="component" value="Unassembled WGS sequence"/>
</dbReference>
<proteinExistence type="inferred from homology"/>
<dbReference type="InterPro" id="IPR037294">
    <property type="entry name" value="ABC_BtuC-like"/>
</dbReference>
<name>A0A4Q2K2B0_9ACTN</name>
<evidence type="ECO:0000313" key="10">
    <source>
        <dbReference type="Proteomes" id="UP000293345"/>
    </source>
</evidence>
<sequence>MHTTNPHGERGRALQAGGRFAMAMVAAAVLLGCAAVLGIVIGSTSVGLSDALALAFGADAEQTAANVIWNIRLPRVLAALLAGAALAQAGALIQAALDNPLASPNVIGVNAGSGFFVLLAACAFPNAFGLAPVAAFLGALCVAGLIFGVAGLGGSSRLTVVLAGMAFTAIFTAGMNTILIVSPDAYVGASGFLVGGLSGVKLSEVIVPGCAICAVLVLGLLQGTRLNLLSLGEHQAHSLGLNVRRTRLTALVSAAALAGCAVSFAGLIGFVGLIVPHAVRALVGHDNRRVLAMAPLLGGLLVCLCDLLARTMFAPYEIPVGIVLSLLGGPFFVYLILRRRKGGLNG</sequence>
<organism evidence="9 10">
    <name type="scientific">Senegalimassilia faecalis</name>
    <dbReference type="NCBI Taxonomy" id="2509433"/>
    <lineage>
        <taxon>Bacteria</taxon>
        <taxon>Bacillati</taxon>
        <taxon>Actinomycetota</taxon>
        <taxon>Coriobacteriia</taxon>
        <taxon>Coriobacteriales</taxon>
        <taxon>Coriobacteriaceae</taxon>
        <taxon>Senegalimassilia</taxon>
    </lineage>
</organism>
<feature type="transmembrane region" description="Helical" evidence="8">
    <location>
        <begin position="134"/>
        <end position="153"/>
    </location>
</feature>
<evidence type="ECO:0000256" key="6">
    <source>
        <dbReference type="ARBA" id="ARBA00022989"/>
    </source>
</evidence>
<dbReference type="Gene3D" id="1.10.3470.10">
    <property type="entry name" value="ABC transporter involved in vitamin B12 uptake, BtuC"/>
    <property type="match status" value="1"/>
</dbReference>
<feature type="transmembrane region" description="Helical" evidence="8">
    <location>
        <begin position="290"/>
        <end position="309"/>
    </location>
</feature>
<evidence type="ECO:0000256" key="1">
    <source>
        <dbReference type="ARBA" id="ARBA00004651"/>
    </source>
</evidence>
<dbReference type="CDD" id="cd06550">
    <property type="entry name" value="TM_ABC_iron-siderophores_like"/>
    <property type="match status" value="1"/>
</dbReference>
<dbReference type="PANTHER" id="PTHR30472:SF25">
    <property type="entry name" value="ABC TRANSPORTER PERMEASE PROTEIN MJ0876-RELATED"/>
    <property type="match status" value="1"/>
</dbReference>
<dbReference type="AlphaFoldDB" id="A0A4Q2K2B0"/>
<comment type="similarity">
    <text evidence="2">Belongs to the binding-protein-dependent transport system permease family. FecCD subfamily.</text>
</comment>
<evidence type="ECO:0000256" key="7">
    <source>
        <dbReference type="ARBA" id="ARBA00023136"/>
    </source>
</evidence>
<dbReference type="GO" id="GO:0022857">
    <property type="term" value="F:transmembrane transporter activity"/>
    <property type="evidence" value="ECO:0007669"/>
    <property type="project" value="InterPro"/>
</dbReference>
<feature type="transmembrane region" description="Helical" evidence="8">
    <location>
        <begin position="248"/>
        <end position="275"/>
    </location>
</feature>
<evidence type="ECO:0000256" key="5">
    <source>
        <dbReference type="ARBA" id="ARBA00022692"/>
    </source>
</evidence>
<evidence type="ECO:0000256" key="3">
    <source>
        <dbReference type="ARBA" id="ARBA00022448"/>
    </source>
</evidence>
<dbReference type="EMBL" id="SDPW01000001">
    <property type="protein sequence ID" value="RXZ53724.1"/>
    <property type="molecule type" value="Genomic_DNA"/>
</dbReference>